<accession>A0ABM8ULH7</accession>
<proteinExistence type="predicted"/>
<comment type="caution">
    <text evidence="3">The sequence shown here is derived from an EMBL/GenBank/DDBJ whole genome shotgun (WGS) entry which is preliminary data.</text>
</comment>
<keyword evidence="4" id="KW-1185">Reference proteome</keyword>
<dbReference type="InterPro" id="IPR002201">
    <property type="entry name" value="Glyco_trans_9"/>
</dbReference>
<dbReference type="Proteomes" id="UP000679725">
    <property type="component" value="Unassembled WGS sequence"/>
</dbReference>
<dbReference type="Pfam" id="PF01075">
    <property type="entry name" value="Glyco_transf_9"/>
    <property type="match status" value="1"/>
</dbReference>
<evidence type="ECO:0000256" key="1">
    <source>
        <dbReference type="ARBA" id="ARBA00022676"/>
    </source>
</evidence>
<evidence type="ECO:0000256" key="2">
    <source>
        <dbReference type="ARBA" id="ARBA00022679"/>
    </source>
</evidence>
<dbReference type="SUPFAM" id="SSF53756">
    <property type="entry name" value="UDP-Glycosyltransferase/glycogen phosphorylase"/>
    <property type="match status" value="1"/>
</dbReference>
<dbReference type="PANTHER" id="PTHR30160">
    <property type="entry name" value="TETRAACYLDISACCHARIDE 4'-KINASE-RELATED"/>
    <property type="match status" value="1"/>
</dbReference>
<protein>
    <recommendedName>
        <fullName evidence="5">Glycosyl transferase</fullName>
    </recommendedName>
</protein>
<keyword evidence="2" id="KW-0808">Transferase</keyword>
<dbReference type="PANTHER" id="PTHR30160:SF1">
    <property type="entry name" value="LIPOPOLYSACCHARIDE 1,2-N-ACETYLGLUCOSAMINETRANSFERASE-RELATED"/>
    <property type="match status" value="1"/>
</dbReference>
<evidence type="ECO:0008006" key="5">
    <source>
        <dbReference type="Google" id="ProtNLM"/>
    </source>
</evidence>
<gene>
    <name evidence="3" type="ORF">DYBT9623_01083</name>
</gene>
<reference evidence="3 4" key="1">
    <citation type="submission" date="2021-04" db="EMBL/GenBank/DDBJ databases">
        <authorList>
            <person name="Rodrigo-Torres L."/>
            <person name="Arahal R. D."/>
            <person name="Lucena T."/>
        </authorList>
    </citation>
    <scope>NUCLEOTIDE SEQUENCE [LARGE SCALE GENOMIC DNA]</scope>
    <source>
        <strain evidence="3 4">CECT 9623</strain>
    </source>
</reference>
<evidence type="ECO:0000313" key="3">
    <source>
        <dbReference type="EMBL" id="CAG5068353.1"/>
    </source>
</evidence>
<name>A0ABM8ULH7_9BACT</name>
<dbReference type="Gene3D" id="3.40.50.2000">
    <property type="entry name" value="Glycogen Phosphorylase B"/>
    <property type="match status" value="2"/>
</dbReference>
<dbReference type="InterPro" id="IPR051199">
    <property type="entry name" value="LPS_LOS_Heptosyltrfase"/>
</dbReference>
<dbReference type="EMBL" id="CAJRAU010000001">
    <property type="protein sequence ID" value="CAG5068353.1"/>
    <property type="molecule type" value="Genomic_DNA"/>
</dbReference>
<organism evidence="3 4">
    <name type="scientific">Dyadobacter linearis</name>
    <dbReference type="NCBI Taxonomy" id="2823330"/>
    <lineage>
        <taxon>Bacteria</taxon>
        <taxon>Pseudomonadati</taxon>
        <taxon>Bacteroidota</taxon>
        <taxon>Cytophagia</taxon>
        <taxon>Cytophagales</taxon>
        <taxon>Spirosomataceae</taxon>
        <taxon>Dyadobacter</taxon>
    </lineage>
</organism>
<keyword evidence="1" id="KW-0328">Glycosyltransferase</keyword>
<sequence length="355" mass="40790">MSPTQFQAFKTASKLLLLHNCNINPSNVSKPVKFLILRFSSIGDIILTTPVIRCLKQQHPQAEIHYFTKSKFEFLLLDNPYVDKIWLLEKNTKQVLEQLKKEHFDYVIDLHTNIRTLRIKFALRVPSFSFDKLNVLKWLITQFKIDYLPDIHIVDRYMETLATFGITNDGQGLDYFIPYKDNVEPEWLPPTHRAAFVAYAIGGQHNTKKLPVERMVELCRKINYPVMLLGGKEDFDNGEIIRNAIGDGLIVNTCGKYNFNQSASLVKKALIVFSHDTGLMHVAAAFKKKVYSIWGNTIPGFGMYPYKTAFEVLERPDLGCRPCSKIGYKACPRKHFKCMNEISFSFPIKELPASN</sequence>
<evidence type="ECO:0000313" key="4">
    <source>
        <dbReference type="Proteomes" id="UP000679725"/>
    </source>
</evidence>
<dbReference type="CDD" id="cd03789">
    <property type="entry name" value="GT9_LPS_heptosyltransferase"/>
    <property type="match status" value="1"/>
</dbReference>